<organism evidence="1 2">
    <name type="scientific">Flavobacterium subsaxonicum WB 4.1-42 = DSM 21790</name>
    <dbReference type="NCBI Taxonomy" id="1121898"/>
    <lineage>
        <taxon>Bacteria</taxon>
        <taxon>Pseudomonadati</taxon>
        <taxon>Bacteroidota</taxon>
        <taxon>Flavobacteriia</taxon>
        <taxon>Flavobacteriales</taxon>
        <taxon>Flavobacteriaceae</taxon>
        <taxon>Flavobacterium</taxon>
    </lineage>
</organism>
<dbReference type="STRING" id="1121898.GCA_000422725_03373"/>
<name>A0A0A2MKN5_9FLAO</name>
<dbReference type="eggNOG" id="ENOG5030Z79">
    <property type="taxonomic scope" value="Bacteria"/>
</dbReference>
<comment type="caution">
    <text evidence="1">The sequence shown here is derived from an EMBL/GenBank/DDBJ whole genome shotgun (WGS) entry which is preliminary data.</text>
</comment>
<protein>
    <submittedName>
        <fullName evidence="1">Uncharacterized protein</fullName>
    </submittedName>
</protein>
<gene>
    <name evidence="1" type="ORF">Q766_14225</name>
</gene>
<dbReference type="RefSeq" id="WP_026991343.1">
    <property type="nucleotide sequence ID" value="NZ_AUGP01000028.1"/>
</dbReference>
<sequence length="129" mass="14908">MKFINKYINGRTLCLLMALHILNFSIDNPHTLFEGNKVDAKFNEVDSVVELVLEDVMCIENAIPEHHSKTPITHKFNAKKVVWTFEQYEPIQFKAAVAENFRIVFADDFYHKPIYNSPLVNIFSPPPEA</sequence>
<dbReference type="Proteomes" id="UP000030111">
    <property type="component" value="Unassembled WGS sequence"/>
</dbReference>
<dbReference type="AlphaFoldDB" id="A0A0A2MKN5"/>
<evidence type="ECO:0000313" key="2">
    <source>
        <dbReference type="Proteomes" id="UP000030111"/>
    </source>
</evidence>
<evidence type="ECO:0000313" key="1">
    <source>
        <dbReference type="EMBL" id="KGO92048.1"/>
    </source>
</evidence>
<dbReference type="EMBL" id="JRLY01000012">
    <property type="protein sequence ID" value="KGO92048.1"/>
    <property type="molecule type" value="Genomic_DNA"/>
</dbReference>
<proteinExistence type="predicted"/>
<reference evidence="1 2" key="1">
    <citation type="submission" date="2013-09" db="EMBL/GenBank/DDBJ databases">
        <authorList>
            <person name="Zeng Z."/>
            <person name="Chen C."/>
        </authorList>
    </citation>
    <scope>NUCLEOTIDE SEQUENCE [LARGE SCALE GENOMIC DNA]</scope>
    <source>
        <strain evidence="1 2">WB 4.1-42</strain>
    </source>
</reference>
<accession>A0A0A2MKN5</accession>
<keyword evidence="2" id="KW-1185">Reference proteome</keyword>